<dbReference type="GO" id="GO:0032040">
    <property type="term" value="C:small-subunit processome"/>
    <property type="evidence" value="ECO:0007669"/>
    <property type="project" value="TreeGrafter"/>
</dbReference>
<dbReference type="Proteomes" id="UP001306508">
    <property type="component" value="Unassembled WGS sequence"/>
</dbReference>
<dbReference type="GO" id="GO:1990259">
    <property type="term" value="F:histone H2AQ104 methyltransferase activity"/>
    <property type="evidence" value="ECO:0007669"/>
    <property type="project" value="TreeGrafter"/>
</dbReference>
<protein>
    <recommendedName>
        <fullName evidence="1">Swiss Army Knife RNA repair protein HAD domain-containing protein</fullName>
    </recommendedName>
</protein>
<dbReference type="PANTHER" id="PTHR10335:SF17">
    <property type="entry name" value="FIBRILLARIN"/>
    <property type="match status" value="1"/>
</dbReference>
<dbReference type="GO" id="GO:0031428">
    <property type="term" value="C:box C/D methylation guide snoRNP complex"/>
    <property type="evidence" value="ECO:0007669"/>
    <property type="project" value="TreeGrafter"/>
</dbReference>
<dbReference type="EMBL" id="JAWIZZ010000023">
    <property type="protein sequence ID" value="KAK5781929.1"/>
    <property type="molecule type" value="Genomic_DNA"/>
</dbReference>
<comment type="caution">
    <text evidence="2">The sequence shown here is derived from an EMBL/GenBank/DDBJ whole genome shotgun (WGS) entry which is preliminary data.</text>
</comment>
<name>A0AAN7WMZ4_9SACH</name>
<proteinExistence type="predicted"/>
<organism evidence="2 3">
    <name type="scientific">Arxiozyma heterogenica</name>
    <dbReference type="NCBI Taxonomy" id="278026"/>
    <lineage>
        <taxon>Eukaryota</taxon>
        <taxon>Fungi</taxon>
        <taxon>Dikarya</taxon>
        <taxon>Ascomycota</taxon>
        <taxon>Saccharomycotina</taxon>
        <taxon>Saccharomycetes</taxon>
        <taxon>Saccharomycetales</taxon>
        <taxon>Saccharomycetaceae</taxon>
        <taxon>Arxiozyma</taxon>
    </lineage>
</organism>
<dbReference type="Pfam" id="PF10307">
    <property type="entry name" value="HAD_SAK_1"/>
    <property type="match status" value="1"/>
</dbReference>
<evidence type="ECO:0000313" key="3">
    <source>
        <dbReference type="Proteomes" id="UP001306508"/>
    </source>
</evidence>
<keyword evidence="3" id="KW-1185">Reference proteome</keyword>
<dbReference type="GO" id="GO:0008649">
    <property type="term" value="F:rRNA methyltransferase activity"/>
    <property type="evidence" value="ECO:0007669"/>
    <property type="project" value="TreeGrafter"/>
</dbReference>
<dbReference type="GO" id="GO:0000494">
    <property type="term" value="P:box C/D sno(s)RNA 3'-end processing"/>
    <property type="evidence" value="ECO:0007669"/>
    <property type="project" value="TreeGrafter"/>
</dbReference>
<dbReference type="PANTHER" id="PTHR10335">
    <property type="entry name" value="RRNA 2-O-METHYLTRANSFERASE FIBRILLARIN"/>
    <property type="match status" value="1"/>
</dbReference>
<feature type="domain" description="Swiss Army Knife RNA repair protein HAD" evidence="1">
    <location>
        <begin position="35"/>
        <end position="262"/>
    </location>
</feature>
<sequence>MDPITKWTCGPTVVKNPSLIKRLHVYDFDNTLFKSPWTNKSLYIYPTLQTLLDNTCFLTGGWWDDPIPFELILKLAGTDTSTNATPTTNNSNSSSNIAANKCKSTLINYWNHDMLKLSKLSNEQKDTISIILTGRKNNIFKDIILKIIELSKLEDPLFLKPSLQFDAICLKKSIKDSPWTTTMMYKIAVLRDFLEYYPNLEEITIYDDRMNQVNGFNRFFNDIKVTFPKLQWFVIPVEPKFTRFPQYIEFLYFQTVIQRHNKILRSLPDKGQYYYYKLQWTKFTYGYFLKLESYQFLIKRIEKNLTDKLIGKMNDKSDYSIDIVNLFDYPCYIPCQLPKGKYLSNEILYRIITHNKNPNVPQKTMNSVVSNYLQVSTDPYTDHNDNHRNRNSYYSNKNSNYYCEQHQYGDNDMCINAQPELCKYDFLLKAFGVKLIDVDNDNKIIKVEIIIKFQPTEENMDCCYSLYNQFILLSHNNDVKRHQHTITNRRSSNVTQTNGMMLDKVYWESCIEDPLIVETTFGVFSKIKCIRI</sequence>
<gene>
    <name evidence="2" type="ORF">RI543_000581</name>
</gene>
<accession>A0AAN7WMZ4</accession>
<dbReference type="AlphaFoldDB" id="A0AAN7WMZ4"/>
<evidence type="ECO:0000259" key="1">
    <source>
        <dbReference type="Pfam" id="PF10307"/>
    </source>
</evidence>
<dbReference type="GO" id="GO:0003723">
    <property type="term" value="F:RNA binding"/>
    <property type="evidence" value="ECO:0007669"/>
    <property type="project" value="TreeGrafter"/>
</dbReference>
<dbReference type="InterPro" id="IPR018812">
    <property type="entry name" value="SAK_HAD"/>
</dbReference>
<reference evidence="3" key="1">
    <citation type="submission" date="2023-07" db="EMBL/GenBank/DDBJ databases">
        <title>A draft genome of Kazachstania heterogenica Y-27499.</title>
        <authorList>
            <person name="Donic C."/>
            <person name="Kralova J.S."/>
            <person name="Fidel L."/>
            <person name="Ben-Dor S."/>
            <person name="Jung S."/>
        </authorList>
    </citation>
    <scope>NUCLEOTIDE SEQUENCE [LARGE SCALE GENOMIC DNA]</scope>
    <source>
        <strain evidence="3">Y27499</strain>
    </source>
</reference>
<evidence type="ECO:0000313" key="2">
    <source>
        <dbReference type="EMBL" id="KAK5781929.1"/>
    </source>
</evidence>